<evidence type="ECO:0000256" key="2">
    <source>
        <dbReference type="ARBA" id="ARBA00009904"/>
    </source>
</evidence>
<dbReference type="AlphaFoldDB" id="A0A9D1WJD7"/>
<keyword evidence="6" id="KW-0406">Ion transport</keyword>
<gene>
    <name evidence="9" type="ORF">IAA45_11165</name>
</gene>
<dbReference type="GO" id="GO:0007035">
    <property type="term" value="P:vacuolar acidification"/>
    <property type="evidence" value="ECO:0007669"/>
    <property type="project" value="TreeGrafter"/>
</dbReference>
<accession>A0A9D1WJD7</accession>
<dbReference type="EMBL" id="DXEX01000239">
    <property type="protein sequence ID" value="HIX60256.1"/>
    <property type="molecule type" value="Genomic_DNA"/>
</dbReference>
<keyword evidence="3" id="KW-0813">Transport</keyword>
<dbReference type="GO" id="GO:0051117">
    <property type="term" value="F:ATPase binding"/>
    <property type="evidence" value="ECO:0007669"/>
    <property type="project" value="TreeGrafter"/>
</dbReference>
<evidence type="ECO:0000313" key="10">
    <source>
        <dbReference type="Proteomes" id="UP000886817"/>
    </source>
</evidence>
<comment type="similarity">
    <text evidence="2">Belongs to the V-ATPase 116 kDa subunit family.</text>
</comment>
<evidence type="ECO:0000256" key="5">
    <source>
        <dbReference type="ARBA" id="ARBA00022989"/>
    </source>
</evidence>
<evidence type="ECO:0000256" key="3">
    <source>
        <dbReference type="ARBA" id="ARBA00022448"/>
    </source>
</evidence>
<dbReference type="GO" id="GO:0016471">
    <property type="term" value="C:vacuolar proton-transporting V-type ATPase complex"/>
    <property type="evidence" value="ECO:0007669"/>
    <property type="project" value="TreeGrafter"/>
</dbReference>
<dbReference type="PANTHER" id="PTHR11629">
    <property type="entry name" value="VACUOLAR PROTON ATPASES"/>
    <property type="match status" value="1"/>
</dbReference>
<feature type="transmembrane region" description="Helical" evidence="8">
    <location>
        <begin position="388"/>
        <end position="409"/>
    </location>
</feature>
<feature type="transmembrane region" description="Helical" evidence="8">
    <location>
        <begin position="347"/>
        <end position="376"/>
    </location>
</feature>
<feature type="transmembrane region" description="Helical" evidence="8">
    <location>
        <begin position="589"/>
        <end position="614"/>
    </location>
</feature>
<evidence type="ECO:0000256" key="7">
    <source>
        <dbReference type="ARBA" id="ARBA00023136"/>
    </source>
</evidence>
<dbReference type="GO" id="GO:0046961">
    <property type="term" value="F:proton-transporting ATPase activity, rotational mechanism"/>
    <property type="evidence" value="ECO:0007669"/>
    <property type="project" value="InterPro"/>
</dbReference>
<feature type="transmembrane region" description="Helical" evidence="8">
    <location>
        <begin position="469"/>
        <end position="491"/>
    </location>
</feature>
<evidence type="ECO:0000256" key="1">
    <source>
        <dbReference type="ARBA" id="ARBA00004141"/>
    </source>
</evidence>
<dbReference type="PANTHER" id="PTHR11629:SF63">
    <property type="entry name" value="V-TYPE PROTON ATPASE SUBUNIT A"/>
    <property type="match status" value="1"/>
</dbReference>
<proteinExistence type="inferred from homology"/>
<evidence type="ECO:0000256" key="6">
    <source>
        <dbReference type="ARBA" id="ARBA00023065"/>
    </source>
</evidence>
<name>A0A9D1WJD7_9FIRM</name>
<feature type="transmembrane region" description="Helical" evidence="8">
    <location>
        <begin position="429"/>
        <end position="457"/>
    </location>
</feature>
<sequence length="646" mass="73984">MIEKMKFLTITGPKGDIDRMVGTYLSKYEIHLENALSELTTVQNLTPYFEVNPYREDLNQINQYYSMLDHPEKLPVHRLSIEEALNITRDISQKLSGFETSLSDLENKRNQLTEKLNILRPFRPLAFNLSAILNFQFIHYRFGRIEKEYFQKFEKYVYENLDTIFYRCHSDDQYIWGVYFAPSPLIHKIDAVFLSMHFERIYMPDEYNGTAEEAYQELTRQCSGLEGEISAAASSRTNYLTAHAEKIACAKYTLDMLSCNFDVRKVAACTHGQKDVFYILCGWMTEKDAAAFQKDIEKDEDLLCIIEDHEPTQKAPTKLKNPKLFQPFEMFVRMYGLPAYNEMDPTWFVALTYSFIFGTMFGDVGQGLCLIIGGAILYKTKKLALAAILRLAGVFSVIFGFMYGSFFGFEDLIPAIWLKPKTDMMTLPFIGTMNTVFVVAIAFGMFMILVTMIFHIINAFRAHDTENKWFNQNAVAGFVFYAALVTTIVLFMTGHTLPATAVLVIMFVIPLLIIMLKEPLTRLIQKKSPAIEGSKGMFFVQSFFELFEVMLTYFSNTLSFVRMGAFAVSHAAMMEVVLMLAGATSGDNINWIVIVLGNIFVCGMEGLIVGIQVLRLEYYEMFSRFYKGNGREFHPFIPKETNTGTH</sequence>
<dbReference type="Proteomes" id="UP000886817">
    <property type="component" value="Unassembled WGS sequence"/>
</dbReference>
<organism evidence="9 10">
    <name type="scientific">Candidatus Blautia gallistercoris</name>
    <dbReference type="NCBI Taxonomy" id="2838490"/>
    <lineage>
        <taxon>Bacteria</taxon>
        <taxon>Bacillati</taxon>
        <taxon>Bacillota</taxon>
        <taxon>Clostridia</taxon>
        <taxon>Lachnospirales</taxon>
        <taxon>Lachnospiraceae</taxon>
        <taxon>Blautia</taxon>
    </lineage>
</organism>
<keyword evidence="5 8" id="KW-1133">Transmembrane helix</keyword>
<feature type="transmembrane region" description="Helical" evidence="8">
    <location>
        <begin position="497"/>
        <end position="516"/>
    </location>
</feature>
<feature type="transmembrane region" description="Helical" evidence="8">
    <location>
        <begin position="560"/>
        <end position="582"/>
    </location>
</feature>
<reference evidence="9" key="2">
    <citation type="submission" date="2021-04" db="EMBL/GenBank/DDBJ databases">
        <authorList>
            <person name="Gilroy R."/>
        </authorList>
    </citation>
    <scope>NUCLEOTIDE SEQUENCE</scope>
    <source>
        <strain evidence="9">ChiSjej1B19-8411</strain>
    </source>
</reference>
<evidence type="ECO:0000313" key="9">
    <source>
        <dbReference type="EMBL" id="HIX60256.1"/>
    </source>
</evidence>
<dbReference type="GO" id="GO:0033179">
    <property type="term" value="C:proton-transporting V-type ATPase, V0 domain"/>
    <property type="evidence" value="ECO:0007669"/>
    <property type="project" value="InterPro"/>
</dbReference>
<comment type="subcellular location">
    <subcellularLocation>
        <location evidence="1">Membrane</location>
        <topology evidence="1">Multi-pass membrane protein</topology>
    </subcellularLocation>
</comment>
<protein>
    <submittedName>
        <fullName evidence="9">ATPase</fullName>
    </submittedName>
</protein>
<keyword evidence="4 8" id="KW-0812">Transmembrane</keyword>
<dbReference type="InterPro" id="IPR002490">
    <property type="entry name" value="V-ATPase_116kDa_su"/>
</dbReference>
<dbReference type="Pfam" id="PF01496">
    <property type="entry name" value="V_ATPase_I"/>
    <property type="match status" value="1"/>
</dbReference>
<comment type="caution">
    <text evidence="9">The sequence shown here is derived from an EMBL/GenBank/DDBJ whole genome shotgun (WGS) entry which is preliminary data.</text>
</comment>
<keyword evidence="7 8" id="KW-0472">Membrane</keyword>
<reference evidence="9" key="1">
    <citation type="journal article" date="2021" name="PeerJ">
        <title>Extensive microbial diversity within the chicken gut microbiome revealed by metagenomics and culture.</title>
        <authorList>
            <person name="Gilroy R."/>
            <person name="Ravi A."/>
            <person name="Getino M."/>
            <person name="Pursley I."/>
            <person name="Horton D.L."/>
            <person name="Alikhan N.F."/>
            <person name="Baker D."/>
            <person name="Gharbi K."/>
            <person name="Hall N."/>
            <person name="Watson M."/>
            <person name="Adriaenssens E.M."/>
            <person name="Foster-Nyarko E."/>
            <person name="Jarju S."/>
            <person name="Secka A."/>
            <person name="Antonio M."/>
            <person name="Oren A."/>
            <person name="Chaudhuri R.R."/>
            <person name="La Ragione R."/>
            <person name="Hildebrand F."/>
            <person name="Pallen M.J."/>
        </authorList>
    </citation>
    <scope>NUCLEOTIDE SEQUENCE</scope>
    <source>
        <strain evidence="9">ChiSjej1B19-8411</strain>
    </source>
</reference>
<evidence type="ECO:0000256" key="4">
    <source>
        <dbReference type="ARBA" id="ARBA00022692"/>
    </source>
</evidence>
<evidence type="ECO:0000256" key="8">
    <source>
        <dbReference type="SAM" id="Phobius"/>
    </source>
</evidence>